<dbReference type="EMBL" id="CADEAL010001224">
    <property type="protein sequence ID" value="CAB1430320.1"/>
    <property type="molecule type" value="Genomic_DNA"/>
</dbReference>
<protein>
    <submittedName>
        <fullName evidence="2">Uncharacterized protein</fullName>
    </submittedName>
</protein>
<proteinExistence type="predicted"/>
<evidence type="ECO:0000313" key="2">
    <source>
        <dbReference type="EMBL" id="CAB1430320.1"/>
    </source>
</evidence>
<evidence type="ECO:0000256" key="1">
    <source>
        <dbReference type="SAM" id="MobiDB-lite"/>
    </source>
</evidence>
<gene>
    <name evidence="2" type="ORF">PLEPLA_LOCUS18302</name>
</gene>
<feature type="region of interest" description="Disordered" evidence="1">
    <location>
        <begin position="1"/>
        <end position="137"/>
    </location>
</feature>
<comment type="caution">
    <text evidence="2">The sequence shown here is derived from an EMBL/GenBank/DDBJ whole genome shotgun (WGS) entry which is preliminary data.</text>
</comment>
<dbReference type="Proteomes" id="UP001153269">
    <property type="component" value="Unassembled WGS sequence"/>
</dbReference>
<name>A0A9N7YG75_PLEPL</name>
<organism evidence="2 3">
    <name type="scientific">Pleuronectes platessa</name>
    <name type="common">European plaice</name>
    <dbReference type="NCBI Taxonomy" id="8262"/>
    <lineage>
        <taxon>Eukaryota</taxon>
        <taxon>Metazoa</taxon>
        <taxon>Chordata</taxon>
        <taxon>Craniata</taxon>
        <taxon>Vertebrata</taxon>
        <taxon>Euteleostomi</taxon>
        <taxon>Actinopterygii</taxon>
        <taxon>Neopterygii</taxon>
        <taxon>Teleostei</taxon>
        <taxon>Neoteleostei</taxon>
        <taxon>Acanthomorphata</taxon>
        <taxon>Carangaria</taxon>
        <taxon>Pleuronectiformes</taxon>
        <taxon>Pleuronectoidei</taxon>
        <taxon>Pleuronectidae</taxon>
        <taxon>Pleuronectes</taxon>
    </lineage>
</organism>
<sequence length="137" mass="14643">MSTSPRKHISRVQRGHEPESDVLAARAAGAAAERPKRCVRGHGSGTEEVPLDMRSSIEHHPRADGDSFNTKTHSARIKGGEGSRSPPPASHSLDMSHRRVNIVIGRKAEMDKGEAAAGTEESGGDEMKGGGMNRGWK</sequence>
<dbReference type="AlphaFoldDB" id="A0A9N7YG75"/>
<keyword evidence="3" id="KW-1185">Reference proteome</keyword>
<accession>A0A9N7YG75</accession>
<evidence type="ECO:0000313" key="3">
    <source>
        <dbReference type="Proteomes" id="UP001153269"/>
    </source>
</evidence>
<feature type="compositionally biased region" description="Basic residues" evidence="1">
    <location>
        <begin position="1"/>
        <end position="13"/>
    </location>
</feature>
<feature type="compositionally biased region" description="Basic and acidic residues" evidence="1">
    <location>
        <begin position="55"/>
        <end position="65"/>
    </location>
</feature>
<reference evidence="2" key="1">
    <citation type="submission" date="2020-03" db="EMBL/GenBank/DDBJ databases">
        <authorList>
            <person name="Weist P."/>
        </authorList>
    </citation>
    <scope>NUCLEOTIDE SEQUENCE</scope>
</reference>